<reference evidence="3 4" key="1">
    <citation type="journal article" date="2019" name="Nat. Med.">
        <title>A library of human gut bacterial isolates paired with longitudinal multiomics data enables mechanistic microbiome research.</title>
        <authorList>
            <person name="Poyet M."/>
            <person name="Groussin M."/>
            <person name="Gibbons S.M."/>
            <person name="Avila-Pacheco J."/>
            <person name="Jiang X."/>
            <person name="Kearney S.M."/>
            <person name="Perrotta A.R."/>
            <person name="Berdy B."/>
            <person name="Zhao S."/>
            <person name="Lieberman T.D."/>
            <person name="Swanson P.K."/>
            <person name="Smith M."/>
            <person name="Roesemann S."/>
            <person name="Alexander J.E."/>
            <person name="Rich S.A."/>
            <person name="Livny J."/>
            <person name="Vlamakis H."/>
            <person name="Clish C."/>
            <person name="Bullock K."/>
            <person name="Deik A."/>
            <person name="Scott J."/>
            <person name="Pierce K.A."/>
            <person name="Xavier R.J."/>
            <person name="Alm E.J."/>
        </authorList>
    </citation>
    <scope>NUCLEOTIDE SEQUENCE [LARGE SCALE GENOMIC DNA]</scope>
    <source>
        <strain evidence="3 4">BIOML-A198</strain>
    </source>
</reference>
<dbReference type="GO" id="GO:0006400">
    <property type="term" value="P:tRNA modification"/>
    <property type="evidence" value="ECO:0007669"/>
    <property type="project" value="UniProtKB-UniRule"/>
</dbReference>
<comment type="similarity">
    <text evidence="2">Belongs to the TmcAL family.</text>
</comment>
<evidence type="ECO:0000256" key="1">
    <source>
        <dbReference type="ARBA" id="ARBA00022694"/>
    </source>
</evidence>
<dbReference type="GO" id="GO:0005737">
    <property type="term" value="C:cytoplasm"/>
    <property type="evidence" value="ECO:0007669"/>
    <property type="project" value="UniProtKB-SubCell"/>
</dbReference>
<dbReference type="GeneID" id="60059326"/>
<proteinExistence type="inferred from homology"/>
<keyword evidence="2" id="KW-0067">ATP-binding</keyword>
<evidence type="ECO:0000313" key="3">
    <source>
        <dbReference type="EMBL" id="MTK21441.1"/>
    </source>
</evidence>
<comment type="function">
    <text evidence="2">Catalyzes the formation of N(4)-acetylcytidine (ac(4)C) at the wobble position of elongator tRNA(Met), using acetate and ATP as substrates. First activates an acetate ion to form acetyladenylate (Ac-AMP) and then transfers the acetyl group to tRNA to form ac(4)C34.</text>
</comment>
<accession>A0A173RSU8</accession>
<dbReference type="RefSeq" id="WP_006783626.1">
    <property type="nucleotide sequence ID" value="NZ_CABJBH010000003.1"/>
</dbReference>
<dbReference type="HAMAP" id="MF_01539">
    <property type="entry name" value="TmcAL"/>
    <property type="match status" value="1"/>
</dbReference>
<evidence type="ECO:0000313" key="4">
    <source>
        <dbReference type="Proteomes" id="UP000487649"/>
    </source>
</evidence>
<keyword evidence="2" id="KW-0820">tRNA-binding</keyword>
<feature type="binding site" evidence="2">
    <location>
        <position position="101"/>
    </location>
    <ligand>
        <name>ATP</name>
        <dbReference type="ChEBI" id="CHEBI:30616"/>
    </ligand>
</feature>
<protein>
    <recommendedName>
        <fullName evidence="2">tRNA(Met) cytidine acetate ligase</fullName>
        <ecNumber evidence="2">6.3.4.-</ecNumber>
    </recommendedName>
</protein>
<evidence type="ECO:0000256" key="2">
    <source>
        <dbReference type="HAMAP-Rule" id="MF_01539"/>
    </source>
</evidence>
<sequence length="397" mass="45414">MKATGLIVEYNPFHNGHLYHLKQSLKQSQGDVLIVVMSGHFTQRGEPAVINKWERTKMALANGADLVIELPYVFSCQHADLFAKGAVSILTQIHANDLIFGSESGKIDDLKRLESISKSENFQKELQNFIKLGDSVPLAHQKALTSLNLDTTLGTLPNNTLGVYYIRAVNDLKSNLSVKTIKRLHSDYHDVLPTHHELSSATSIRHLRETGQPYENYVPKIVHQLLEQNYELTKTYHTWESYFPFLKQKILTLTPRSLKMIHDVEEGIEHRLYAAMMDSTDFEDFMKKVKTKRYTRTRLQRICANILTHTTKELVQELDKGAPYIRILGASSKGRQYLKLHKKQINVPIYSKFDSKGHPFLLHEQAVTAAYSCILPEPHCTTLIQAEFKNFPIFLKS</sequence>
<feature type="binding site" evidence="2">
    <location>
        <position position="183"/>
    </location>
    <ligand>
        <name>ATP</name>
        <dbReference type="ChEBI" id="CHEBI:30616"/>
    </ligand>
</feature>
<dbReference type="SUPFAM" id="SSF52374">
    <property type="entry name" value="Nucleotidylyl transferase"/>
    <property type="match status" value="1"/>
</dbReference>
<dbReference type="NCBIfam" id="NF010191">
    <property type="entry name" value="PRK13670.1"/>
    <property type="match status" value="1"/>
</dbReference>
<dbReference type="GO" id="GO:0016879">
    <property type="term" value="F:ligase activity, forming carbon-nitrogen bonds"/>
    <property type="evidence" value="ECO:0007669"/>
    <property type="project" value="UniProtKB-UniRule"/>
</dbReference>
<keyword evidence="2" id="KW-0436">Ligase</keyword>
<dbReference type="EC" id="6.3.4.-" evidence="2"/>
<dbReference type="InterPro" id="IPR014729">
    <property type="entry name" value="Rossmann-like_a/b/a_fold"/>
</dbReference>
<dbReference type="AlphaFoldDB" id="A0A173RSU8"/>
<dbReference type="EMBL" id="WMQE01000016">
    <property type="protein sequence ID" value="MTK21441.1"/>
    <property type="molecule type" value="Genomic_DNA"/>
</dbReference>
<comment type="caution">
    <text evidence="2">Lacks conserved residue(s) required for the propagation of feature annotation.</text>
</comment>
<comment type="subcellular location">
    <subcellularLocation>
        <location evidence="2">Cytoplasm</location>
    </subcellularLocation>
</comment>
<keyword evidence="2" id="KW-0547">Nucleotide-binding</keyword>
<keyword evidence="1 2" id="KW-0819">tRNA processing</keyword>
<dbReference type="InterPro" id="IPR008513">
    <property type="entry name" value="tRNA(Met)_cyd_acetate_ligase"/>
</dbReference>
<dbReference type="GO" id="GO:0005524">
    <property type="term" value="F:ATP binding"/>
    <property type="evidence" value="ECO:0007669"/>
    <property type="project" value="UniProtKB-KW"/>
</dbReference>
<comment type="caution">
    <text evidence="3">The sequence shown here is derived from an EMBL/GenBank/DDBJ whole genome shotgun (WGS) entry which is preliminary data.</text>
</comment>
<name>A0A173RSU8_9FIRM</name>
<keyword evidence="2" id="KW-0694">RNA-binding</keyword>
<feature type="binding site" evidence="2">
    <location>
        <position position="158"/>
    </location>
    <ligand>
        <name>ATP</name>
        <dbReference type="ChEBI" id="CHEBI:30616"/>
    </ligand>
</feature>
<keyword evidence="2" id="KW-0963">Cytoplasm</keyword>
<comment type="catalytic activity">
    <reaction evidence="2">
        <text>cytidine(34) in elongator tRNA(Met) + acetate + ATP = N(4)-acetylcytidine(34) in elongator tRNA(Met) + AMP + diphosphate</text>
        <dbReference type="Rhea" id="RHEA:58144"/>
        <dbReference type="Rhea" id="RHEA-COMP:10693"/>
        <dbReference type="Rhea" id="RHEA-COMP:10694"/>
        <dbReference type="ChEBI" id="CHEBI:30089"/>
        <dbReference type="ChEBI" id="CHEBI:30616"/>
        <dbReference type="ChEBI" id="CHEBI:33019"/>
        <dbReference type="ChEBI" id="CHEBI:74900"/>
        <dbReference type="ChEBI" id="CHEBI:82748"/>
        <dbReference type="ChEBI" id="CHEBI:456215"/>
    </reaction>
</comment>
<organism evidence="3 4">
    <name type="scientific">Turicibacter sanguinis</name>
    <dbReference type="NCBI Taxonomy" id="154288"/>
    <lineage>
        <taxon>Bacteria</taxon>
        <taxon>Bacillati</taxon>
        <taxon>Bacillota</taxon>
        <taxon>Erysipelotrichia</taxon>
        <taxon>Erysipelotrichales</taxon>
        <taxon>Turicibacteraceae</taxon>
        <taxon>Turicibacter</taxon>
    </lineage>
</organism>
<dbReference type="PANTHER" id="PTHR37825:SF1">
    <property type="entry name" value="TRNA(MET) CYTIDINE ACETATE LIGASE"/>
    <property type="match status" value="1"/>
</dbReference>
<dbReference type="OrthoDB" id="9769796at2"/>
<dbReference type="GO" id="GO:0000049">
    <property type="term" value="F:tRNA binding"/>
    <property type="evidence" value="ECO:0007669"/>
    <property type="project" value="UniProtKB-KW"/>
</dbReference>
<dbReference type="Proteomes" id="UP000487649">
    <property type="component" value="Unassembled WGS sequence"/>
</dbReference>
<feature type="binding site" evidence="2">
    <location>
        <begin position="7"/>
        <end position="20"/>
    </location>
    <ligand>
        <name>ATP</name>
        <dbReference type="ChEBI" id="CHEBI:30616"/>
    </ligand>
</feature>
<gene>
    <name evidence="2" type="primary">tmcAL</name>
    <name evidence="3" type="ORF">GMA92_08405</name>
</gene>
<dbReference type="PANTHER" id="PTHR37825">
    <property type="entry name" value="TRNA(MET) CYTIDINE ACETATE LIGASE"/>
    <property type="match status" value="1"/>
</dbReference>
<dbReference type="Gene3D" id="3.40.50.620">
    <property type="entry name" value="HUPs"/>
    <property type="match status" value="1"/>
</dbReference>
<dbReference type="Pfam" id="PF05636">
    <property type="entry name" value="HIGH_NTase1"/>
    <property type="match status" value="1"/>
</dbReference>